<keyword evidence="1" id="KW-1133">Transmembrane helix</keyword>
<reference evidence="4" key="1">
    <citation type="submission" date="2017-09" db="EMBL/GenBank/DDBJ databases">
        <title>Yangia sp. SAOS 153D whole genome sequencing.</title>
        <authorList>
            <person name="Verma A."/>
            <person name="Krishnamurthi S."/>
        </authorList>
    </citation>
    <scope>NUCLEOTIDE SEQUENCE [LARGE SCALE GENOMIC DNA]</scope>
    <source>
        <strain evidence="4">SAOS 153D</strain>
    </source>
</reference>
<dbReference type="AlphaFoldDB" id="A0A2A3JTW7"/>
<accession>A0A2A3JTW7</accession>
<dbReference type="Proteomes" id="UP000217448">
    <property type="component" value="Unassembled WGS sequence"/>
</dbReference>
<dbReference type="EMBL" id="NTHN02000075">
    <property type="protein sequence ID" value="MCT4373205.1"/>
    <property type="molecule type" value="Genomic_DNA"/>
</dbReference>
<reference evidence="3" key="3">
    <citation type="submission" date="2024-05" db="EMBL/GenBank/DDBJ databases">
        <title>Yangia mangrovi SAOS 153D genome.</title>
        <authorList>
            <person name="Verma A."/>
            <person name="Pal Y."/>
            <person name="Sundharam S."/>
            <person name="Bisht B."/>
            <person name="Srinivasan K."/>
        </authorList>
    </citation>
    <scope>NUCLEOTIDE SEQUENCE</scope>
    <source>
        <strain evidence="3">SAOS 153D</strain>
    </source>
</reference>
<proteinExistence type="predicted"/>
<dbReference type="InterPro" id="IPR012422">
    <property type="entry name" value="Cyt_c_oxidase_su4_bac-aa3"/>
</dbReference>
<feature type="transmembrane region" description="Helical" evidence="1">
    <location>
        <begin position="20"/>
        <end position="42"/>
    </location>
</feature>
<evidence type="ECO:0000256" key="1">
    <source>
        <dbReference type="SAM" id="Phobius"/>
    </source>
</evidence>
<gene>
    <name evidence="3" type="ORF">CLG85_024095</name>
    <name evidence="4" type="ORF">CLG85_17370</name>
</gene>
<dbReference type="EMBL" id="NTHN01000302">
    <property type="protein sequence ID" value="PBD17944.1"/>
    <property type="molecule type" value="Genomic_DNA"/>
</dbReference>
<evidence type="ECO:0000313" key="3">
    <source>
        <dbReference type="EMBL" id="MCT4373205.1"/>
    </source>
</evidence>
<name>A0A2A3JTW7_9RHOB</name>
<protein>
    <submittedName>
        <fullName evidence="4">Aa3-type cytochrome c oxidase subunit IV</fullName>
    </submittedName>
</protein>
<dbReference type="OrthoDB" id="7691500at2"/>
<dbReference type="Pfam" id="PF07835">
    <property type="entry name" value="COX4_pro_2"/>
    <property type="match status" value="1"/>
</dbReference>
<dbReference type="SUPFAM" id="SSF81469">
    <property type="entry name" value="Bacterial aa3 type cytochrome c oxidase subunit IV"/>
    <property type="match status" value="1"/>
</dbReference>
<reference evidence="5" key="2">
    <citation type="submission" date="2023-07" db="EMBL/GenBank/DDBJ databases">
        <title>Yangia mangrovi SAOS 153D genome.</title>
        <authorList>
            <person name="Verma A."/>
            <person name="Pal Y."/>
            <person name="Sundharam S."/>
            <person name="Bisht B."/>
            <person name="Srinivasan K."/>
        </authorList>
    </citation>
    <scope>NUCLEOTIDE SEQUENCE [LARGE SCALE GENOMIC DNA]</scope>
    <source>
        <strain evidence="5">SAOS 153D</strain>
    </source>
</reference>
<comment type="caution">
    <text evidence="4">The sequence shown here is derived from an EMBL/GenBank/DDBJ whole genome shotgun (WGS) entry which is preliminary data.</text>
</comment>
<keyword evidence="5" id="KW-1185">Reference proteome</keyword>
<organism evidence="4">
    <name type="scientific">Alloyangia mangrovi</name>
    <dbReference type="NCBI Taxonomy" id="1779329"/>
    <lineage>
        <taxon>Bacteria</taxon>
        <taxon>Pseudomonadati</taxon>
        <taxon>Pseudomonadota</taxon>
        <taxon>Alphaproteobacteria</taxon>
        <taxon>Rhodobacterales</taxon>
        <taxon>Roseobacteraceae</taxon>
        <taxon>Alloyangia</taxon>
    </lineage>
</organism>
<dbReference type="InterPro" id="IPR036596">
    <property type="entry name" value="Cyt-C_aa3_sf"/>
</dbReference>
<sequence>MADYKPGSMDITTQEETFHGFIKFVIRTVYVIIAILLFLAVFNS</sequence>
<evidence type="ECO:0000259" key="2">
    <source>
        <dbReference type="Pfam" id="PF07835"/>
    </source>
</evidence>
<keyword evidence="1" id="KW-0812">Transmembrane</keyword>
<evidence type="ECO:0000313" key="4">
    <source>
        <dbReference type="EMBL" id="PBD17944.1"/>
    </source>
</evidence>
<dbReference type="Gene3D" id="1.20.5.160">
    <property type="entry name" value="Bacterial aa3 type cytochrome c oxidase subunit IV"/>
    <property type="match status" value="1"/>
</dbReference>
<evidence type="ECO:0000313" key="5">
    <source>
        <dbReference type="Proteomes" id="UP000217448"/>
    </source>
</evidence>
<dbReference type="RefSeq" id="WP_095883387.1">
    <property type="nucleotide sequence ID" value="NZ_NTHN02000075.1"/>
</dbReference>
<feature type="domain" description="Cytochrome c oxidase subunit IV bacterial aa3 type" evidence="2">
    <location>
        <begin position="7"/>
        <end position="43"/>
    </location>
</feature>
<keyword evidence="1" id="KW-0472">Membrane</keyword>